<protein>
    <submittedName>
        <fullName evidence="1">Dihydroxy-acid dehydratase</fullName>
        <ecNumber evidence="1">4.2.1.9</ecNumber>
    </submittedName>
</protein>
<accession>A0ABV6EXH7</accession>
<dbReference type="PANTHER" id="PTHR21000">
    <property type="entry name" value="DIHYDROXY-ACID DEHYDRATASE DAD"/>
    <property type="match status" value="1"/>
</dbReference>
<name>A0ABV6EXH7_9BRAD</name>
<keyword evidence="1" id="KW-0456">Lyase</keyword>
<dbReference type="Proteomes" id="UP001589775">
    <property type="component" value="Unassembled WGS sequence"/>
</dbReference>
<organism evidence="1 2">
    <name type="scientific">Rhodopseudomonas telluris</name>
    <dbReference type="NCBI Taxonomy" id="644215"/>
    <lineage>
        <taxon>Bacteria</taxon>
        <taxon>Pseudomonadati</taxon>
        <taxon>Pseudomonadota</taxon>
        <taxon>Alphaproteobacteria</taxon>
        <taxon>Hyphomicrobiales</taxon>
        <taxon>Nitrobacteraceae</taxon>
        <taxon>Rhodopseudomonas</taxon>
    </lineage>
</organism>
<dbReference type="EC" id="4.2.1.9" evidence="1"/>
<keyword evidence="2" id="KW-1185">Reference proteome</keyword>
<sequence length="260" mass="27826">MDAKADSKSKLPERQAPALSARAFAVRDLDSIVAPAERTSDAASQWRSLTQQSRISSDRFVTAAVFKKTPCVADLQSAGRDVAKDKADVGNIPLLMKTQLDQGFLRGDRPTNSGRTIVEGGTFVTWTLHRELVRQTQRSVVLAGSVGPNGNLAPEGAIWKVAGMSKLPSSWPARWLERDHAVPMRAQDAVAAPIDYAAPGAAVNTNLTDDLVPGPSEWTARATDDSSDALSEYALQVGHAFFGAMTRPGGAVEKHCYADV</sequence>
<dbReference type="InterPro" id="IPR050165">
    <property type="entry name" value="DHAD_IlvD/Edd"/>
</dbReference>
<dbReference type="SUPFAM" id="SSF143975">
    <property type="entry name" value="IlvD/EDD N-terminal domain-like"/>
    <property type="match status" value="1"/>
</dbReference>
<dbReference type="PANTHER" id="PTHR21000:SF5">
    <property type="entry name" value="DIHYDROXY-ACID DEHYDRATASE, MITOCHONDRIAL"/>
    <property type="match status" value="1"/>
</dbReference>
<dbReference type="EMBL" id="JBHLWM010000008">
    <property type="protein sequence ID" value="MFC0242937.1"/>
    <property type="molecule type" value="Genomic_DNA"/>
</dbReference>
<evidence type="ECO:0000313" key="2">
    <source>
        <dbReference type="Proteomes" id="UP001589775"/>
    </source>
</evidence>
<dbReference type="InterPro" id="IPR037237">
    <property type="entry name" value="IlvD/EDD_N"/>
</dbReference>
<evidence type="ECO:0000313" key="1">
    <source>
        <dbReference type="EMBL" id="MFC0242937.1"/>
    </source>
</evidence>
<proteinExistence type="predicted"/>
<comment type="caution">
    <text evidence="1">The sequence shown here is derived from an EMBL/GenBank/DDBJ whole genome shotgun (WGS) entry which is preliminary data.</text>
</comment>
<gene>
    <name evidence="1" type="ORF">ACFFJ6_20780</name>
</gene>
<dbReference type="RefSeq" id="WP_378391392.1">
    <property type="nucleotide sequence ID" value="NZ_JBHLWM010000008.1"/>
</dbReference>
<dbReference type="GO" id="GO:0004160">
    <property type="term" value="F:dihydroxy-acid dehydratase activity"/>
    <property type="evidence" value="ECO:0007669"/>
    <property type="project" value="UniProtKB-EC"/>
</dbReference>
<reference evidence="1 2" key="1">
    <citation type="submission" date="2024-09" db="EMBL/GenBank/DDBJ databases">
        <authorList>
            <person name="Sun Q."/>
            <person name="Mori K."/>
        </authorList>
    </citation>
    <scope>NUCLEOTIDE SEQUENCE [LARGE SCALE GENOMIC DNA]</scope>
    <source>
        <strain evidence="1 2">KCTC 23279</strain>
    </source>
</reference>